<evidence type="ECO:0000313" key="3">
    <source>
        <dbReference type="Proteomes" id="UP000717696"/>
    </source>
</evidence>
<accession>A0A9P9J8A4</accession>
<feature type="transmembrane region" description="Helical" evidence="1">
    <location>
        <begin position="329"/>
        <end position="347"/>
    </location>
</feature>
<proteinExistence type="predicted"/>
<keyword evidence="1" id="KW-0472">Membrane</keyword>
<dbReference type="EMBL" id="JAGMUU010000008">
    <property type="protein sequence ID" value="KAH7146944.1"/>
    <property type="molecule type" value="Genomic_DNA"/>
</dbReference>
<feature type="transmembrane region" description="Helical" evidence="1">
    <location>
        <begin position="21"/>
        <end position="40"/>
    </location>
</feature>
<keyword evidence="3" id="KW-1185">Reference proteome</keyword>
<keyword evidence="1" id="KW-0812">Transmembrane</keyword>
<feature type="transmembrane region" description="Helical" evidence="1">
    <location>
        <begin position="255"/>
        <end position="277"/>
    </location>
</feature>
<dbReference type="AlphaFoldDB" id="A0A9P9J8A4"/>
<evidence type="ECO:0000256" key="1">
    <source>
        <dbReference type="SAM" id="Phobius"/>
    </source>
</evidence>
<dbReference type="OrthoDB" id="4586224at2759"/>
<keyword evidence="1" id="KW-1133">Transmembrane helix</keyword>
<dbReference type="Proteomes" id="UP000717696">
    <property type="component" value="Unassembled WGS sequence"/>
</dbReference>
<sequence>MVNIIVYPFTYQSHGIGFSEWIAIFTLALAPLIAHIASGVPHPSILCKREPRWHDFICVYNPTSIIWRYAAIADRRIRARDWSATDMAASNALFWTVRGWDGSEDMIIASLPYCTNLPPRSRAELWSWESIKTLIITLQGLQAFYIFTGVFKGVSGANSGIQDAVNLIFYPLSILGFFRLFAAGWLTSDFSYTTRDNMWLELEAQHTDLLQQIDDGRGISSIDSESGMLSSSAREVQVVSRFRPTSYLPSVGFRYTYLTLLLGAWTLALLWATPLLAQDVWERSLTTMLLGVFYLYFMTLSCVIYLKYFSSGGTQSTIIPCVSAPWYKVYTITIWAFMAVMFIVACCETIRMPCGNYTSLGEAYWNGRTNC</sequence>
<organism evidence="2 3">
    <name type="scientific">Dactylonectria estremocensis</name>
    <dbReference type="NCBI Taxonomy" id="1079267"/>
    <lineage>
        <taxon>Eukaryota</taxon>
        <taxon>Fungi</taxon>
        <taxon>Dikarya</taxon>
        <taxon>Ascomycota</taxon>
        <taxon>Pezizomycotina</taxon>
        <taxon>Sordariomycetes</taxon>
        <taxon>Hypocreomycetidae</taxon>
        <taxon>Hypocreales</taxon>
        <taxon>Nectriaceae</taxon>
        <taxon>Dactylonectria</taxon>
    </lineage>
</organism>
<feature type="transmembrane region" description="Helical" evidence="1">
    <location>
        <begin position="289"/>
        <end position="309"/>
    </location>
</feature>
<reference evidence="2" key="1">
    <citation type="journal article" date="2021" name="Nat. Commun.">
        <title>Genetic determinants of endophytism in the Arabidopsis root mycobiome.</title>
        <authorList>
            <person name="Mesny F."/>
            <person name="Miyauchi S."/>
            <person name="Thiergart T."/>
            <person name="Pickel B."/>
            <person name="Atanasova L."/>
            <person name="Karlsson M."/>
            <person name="Huettel B."/>
            <person name="Barry K.W."/>
            <person name="Haridas S."/>
            <person name="Chen C."/>
            <person name="Bauer D."/>
            <person name="Andreopoulos W."/>
            <person name="Pangilinan J."/>
            <person name="LaButti K."/>
            <person name="Riley R."/>
            <person name="Lipzen A."/>
            <person name="Clum A."/>
            <person name="Drula E."/>
            <person name="Henrissat B."/>
            <person name="Kohler A."/>
            <person name="Grigoriev I.V."/>
            <person name="Martin F.M."/>
            <person name="Hacquard S."/>
        </authorList>
    </citation>
    <scope>NUCLEOTIDE SEQUENCE</scope>
    <source>
        <strain evidence="2">MPI-CAGE-AT-0021</strain>
    </source>
</reference>
<gene>
    <name evidence="2" type="ORF">B0J13DRAFT_552909</name>
</gene>
<comment type="caution">
    <text evidence="2">The sequence shown here is derived from an EMBL/GenBank/DDBJ whole genome shotgun (WGS) entry which is preliminary data.</text>
</comment>
<name>A0A9P9J8A4_9HYPO</name>
<evidence type="ECO:0000313" key="2">
    <source>
        <dbReference type="EMBL" id="KAH7146944.1"/>
    </source>
</evidence>
<feature type="transmembrane region" description="Helical" evidence="1">
    <location>
        <begin position="167"/>
        <end position="186"/>
    </location>
</feature>
<protein>
    <submittedName>
        <fullName evidence="2">Uncharacterized protein</fullName>
    </submittedName>
</protein>